<comment type="caution">
    <text evidence="1">The sequence shown here is derived from an EMBL/GenBank/DDBJ whole genome shotgun (WGS) entry which is preliminary data.</text>
</comment>
<accession>A0AAV4U3P2</accession>
<sequence length="97" mass="10876">MAGKVVSSTKVSDVLYTTFHKINLDTTLGRLSTILDTGHFALVVHSQRLFTDKEKMEMKQIVIGVVTRIDLINFITNEEDLKNRSPSPTIRNGNVSE</sequence>
<keyword evidence="2" id="KW-1185">Reference proteome</keyword>
<name>A0AAV4U3P2_CAEEX</name>
<dbReference type="InterPro" id="IPR046342">
    <property type="entry name" value="CBS_dom_sf"/>
</dbReference>
<reference evidence="1 2" key="1">
    <citation type="submission" date="2021-06" db="EMBL/GenBank/DDBJ databases">
        <title>Caerostris extrusa draft genome.</title>
        <authorList>
            <person name="Kono N."/>
            <person name="Arakawa K."/>
        </authorList>
    </citation>
    <scope>NUCLEOTIDE SEQUENCE [LARGE SCALE GENOMIC DNA]</scope>
</reference>
<organism evidence="1 2">
    <name type="scientific">Caerostris extrusa</name>
    <name type="common">Bark spider</name>
    <name type="synonym">Caerostris bankana</name>
    <dbReference type="NCBI Taxonomy" id="172846"/>
    <lineage>
        <taxon>Eukaryota</taxon>
        <taxon>Metazoa</taxon>
        <taxon>Ecdysozoa</taxon>
        <taxon>Arthropoda</taxon>
        <taxon>Chelicerata</taxon>
        <taxon>Arachnida</taxon>
        <taxon>Araneae</taxon>
        <taxon>Araneomorphae</taxon>
        <taxon>Entelegynae</taxon>
        <taxon>Araneoidea</taxon>
        <taxon>Araneidae</taxon>
        <taxon>Caerostris</taxon>
    </lineage>
</organism>
<evidence type="ECO:0000313" key="1">
    <source>
        <dbReference type="EMBL" id="GIY52374.1"/>
    </source>
</evidence>
<dbReference type="AlphaFoldDB" id="A0AAV4U3P2"/>
<dbReference type="Gene3D" id="3.10.580.10">
    <property type="entry name" value="CBS-domain"/>
    <property type="match status" value="1"/>
</dbReference>
<dbReference type="SUPFAM" id="SSF54631">
    <property type="entry name" value="CBS-domain pair"/>
    <property type="match status" value="1"/>
</dbReference>
<dbReference type="Proteomes" id="UP001054945">
    <property type="component" value="Unassembled WGS sequence"/>
</dbReference>
<protein>
    <submittedName>
        <fullName evidence="1">Cystathionine beta-synthase</fullName>
    </submittedName>
</protein>
<dbReference type="EMBL" id="BPLR01012234">
    <property type="protein sequence ID" value="GIY52374.1"/>
    <property type="molecule type" value="Genomic_DNA"/>
</dbReference>
<proteinExistence type="predicted"/>
<gene>
    <name evidence="1" type="primary">CBS</name>
    <name evidence="1" type="ORF">CEXT_727391</name>
</gene>
<evidence type="ECO:0000313" key="2">
    <source>
        <dbReference type="Proteomes" id="UP001054945"/>
    </source>
</evidence>